<dbReference type="InterPro" id="IPR007315">
    <property type="entry name" value="PIG-V/Gpi18"/>
</dbReference>
<evidence type="ECO:0000256" key="9">
    <source>
        <dbReference type="ARBA" id="ARBA00023136"/>
    </source>
</evidence>
<dbReference type="PANTHER" id="PTHR12468:SF2">
    <property type="entry name" value="GPI MANNOSYLTRANSFERASE 2"/>
    <property type="match status" value="1"/>
</dbReference>
<dbReference type="GO" id="GO:0000009">
    <property type="term" value="F:alpha-1,6-mannosyltransferase activity"/>
    <property type="evidence" value="ECO:0007669"/>
    <property type="project" value="InterPro"/>
</dbReference>
<dbReference type="RefSeq" id="WP_231926844.1">
    <property type="nucleotide sequence ID" value="NZ_JBHLYF010000006.1"/>
</dbReference>
<reference evidence="12 13" key="1">
    <citation type="submission" date="2016-06" db="EMBL/GenBank/DDBJ databases">
        <authorList>
            <person name="Kjaerup R.B."/>
            <person name="Dalgaard T.S."/>
            <person name="Juul-Madsen H.R."/>
        </authorList>
    </citation>
    <scope>NUCLEOTIDE SEQUENCE [LARGE SCALE GENOMIC DNA]</scope>
    <source>
        <strain evidence="12 13">DSM 45097</strain>
    </source>
</reference>
<keyword evidence="3" id="KW-0337">GPI-anchor biosynthesis</keyword>
<evidence type="ECO:0000313" key="12">
    <source>
        <dbReference type="EMBL" id="SCG51178.1"/>
    </source>
</evidence>
<organism evidence="12 13">
    <name type="scientific">Micromonospora siamensis</name>
    <dbReference type="NCBI Taxonomy" id="299152"/>
    <lineage>
        <taxon>Bacteria</taxon>
        <taxon>Bacillati</taxon>
        <taxon>Actinomycetota</taxon>
        <taxon>Actinomycetes</taxon>
        <taxon>Micromonosporales</taxon>
        <taxon>Micromonosporaceae</taxon>
        <taxon>Micromonospora</taxon>
    </lineage>
</organism>
<evidence type="ECO:0000256" key="7">
    <source>
        <dbReference type="ARBA" id="ARBA00022824"/>
    </source>
</evidence>
<feature type="transmembrane region" description="Helical" evidence="11">
    <location>
        <begin position="249"/>
        <end position="270"/>
    </location>
</feature>
<dbReference type="PANTHER" id="PTHR12468">
    <property type="entry name" value="GPI MANNOSYLTRANSFERASE 2"/>
    <property type="match status" value="1"/>
</dbReference>
<feature type="transmembrane region" description="Helical" evidence="11">
    <location>
        <begin position="311"/>
        <end position="332"/>
    </location>
</feature>
<evidence type="ECO:0000256" key="1">
    <source>
        <dbReference type="ARBA" id="ARBA00004477"/>
    </source>
</evidence>
<dbReference type="GO" id="GO:0004376">
    <property type="term" value="F:GPI mannosyltransferase activity"/>
    <property type="evidence" value="ECO:0007669"/>
    <property type="project" value="InterPro"/>
</dbReference>
<feature type="transmembrane region" description="Helical" evidence="11">
    <location>
        <begin position="115"/>
        <end position="133"/>
    </location>
</feature>
<feature type="transmembrane region" description="Helical" evidence="11">
    <location>
        <begin position="186"/>
        <end position="205"/>
    </location>
</feature>
<evidence type="ECO:0000256" key="5">
    <source>
        <dbReference type="ARBA" id="ARBA00022679"/>
    </source>
</evidence>
<dbReference type="GO" id="GO:0016020">
    <property type="term" value="C:membrane"/>
    <property type="evidence" value="ECO:0007669"/>
    <property type="project" value="GOC"/>
</dbReference>
<feature type="compositionally biased region" description="Basic and acidic residues" evidence="10">
    <location>
        <begin position="1"/>
        <end position="13"/>
    </location>
</feature>
<dbReference type="UniPathway" id="UPA00196"/>
<keyword evidence="6 11" id="KW-0812">Transmembrane</keyword>
<dbReference type="AlphaFoldDB" id="A0A1C5HYT2"/>
<feature type="transmembrane region" description="Helical" evidence="11">
    <location>
        <begin position="225"/>
        <end position="242"/>
    </location>
</feature>
<keyword evidence="13" id="KW-1185">Reference proteome</keyword>
<feature type="transmembrane region" description="Helical" evidence="11">
    <location>
        <begin position="388"/>
        <end position="410"/>
    </location>
</feature>
<keyword evidence="5" id="KW-0808">Transferase</keyword>
<keyword evidence="9 11" id="KW-0472">Membrane</keyword>
<evidence type="ECO:0000256" key="4">
    <source>
        <dbReference type="ARBA" id="ARBA00022676"/>
    </source>
</evidence>
<feature type="transmembrane region" description="Helical" evidence="11">
    <location>
        <begin position="54"/>
        <end position="77"/>
    </location>
</feature>
<evidence type="ECO:0008006" key="14">
    <source>
        <dbReference type="Google" id="ProtNLM"/>
    </source>
</evidence>
<dbReference type="EMBL" id="LT607751">
    <property type="protein sequence ID" value="SCG51178.1"/>
    <property type="molecule type" value="Genomic_DNA"/>
</dbReference>
<gene>
    <name evidence="12" type="ORF">GA0074704_2602</name>
</gene>
<evidence type="ECO:0000256" key="10">
    <source>
        <dbReference type="SAM" id="MobiDB-lite"/>
    </source>
</evidence>
<evidence type="ECO:0000313" key="13">
    <source>
        <dbReference type="Proteomes" id="UP000198210"/>
    </source>
</evidence>
<comment type="subcellular location">
    <subcellularLocation>
        <location evidence="1">Endoplasmic reticulum membrane</location>
        <topology evidence="1">Multi-pass membrane protein</topology>
    </subcellularLocation>
</comment>
<evidence type="ECO:0000256" key="2">
    <source>
        <dbReference type="ARBA" id="ARBA00004687"/>
    </source>
</evidence>
<evidence type="ECO:0000256" key="6">
    <source>
        <dbReference type="ARBA" id="ARBA00022692"/>
    </source>
</evidence>
<evidence type="ECO:0000256" key="11">
    <source>
        <dbReference type="SAM" id="Phobius"/>
    </source>
</evidence>
<keyword evidence="7" id="KW-0256">Endoplasmic reticulum</keyword>
<evidence type="ECO:0000256" key="3">
    <source>
        <dbReference type="ARBA" id="ARBA00022502"/>
    </source>
</evidence>
<evidence type="ECO:0000256" key="8">
    <source>
        <dbReference type="ARBA" id="ARBA00022989"/>
    </source>
</evidence>
<protein>
    <recommendedName>
        <fullName evidence="14">Dolichyl-phosphate-mannose-protein mannosyltransferase</fullName>
    </recommendedName>
</protein>
<dbReference type="GO" id="GO:0006506">
    <property type="term" value="P:GPI anchor biosynthetic process"/>
    <property type="evidence" value="ECO:0007669"/>
    <property type="project" value="UniProtKB-UniPathway"/>
</dbReference>
<feature type="transmembrane region" description="Helical" evidence="11">
    <location>
        <begin position="139"/>
        <end position="158"/>
    </location>
</feature>
<comment type="pathway">
    <text evidence="2">Glycolipid biosynthesis; glycosylphosphatidylinositol-anchor biosynthesis.</text>
</comment>
<keyword evidence="4" id="KW-0328">Glycosyltransferase</keyword>
<feature type="region of interest" description="Disordered" evidence="10">
    <location>
        <begin position="1"/>
        <end position="43"/>
    </location>
</feature>
<feature type="transmembrane region" description="Helical" evidence="11">
    <location>
        <begin position="363"/>
        <end position="381"/>
    </location>
</feature>
<proteinExistence type="predicted"/>
<sequence>MDVAVDDGRDERTSPGSPRTALGRQMPSGEPPETGTTGGGDSPARSGPIGALVLAWPALLGYAAVRCIGLATLWIWADARRVPFSALLADRYDSRWYLQIAEQGYDRAESLHSNMAFFPLYPWLVGVLGGSWAMDLRQAAITVSWVASLAAAWGIFAVGNRVRDRRTGVILAVLWGVLPHALVENLAYTEAIFTAFAAWALFAVLTERWLTAGVLCLIGGLTRPTASSLVAVVGVAALVALVRRRGTWWRPLVAMLLAPLGWLGFVAYVADRTGRPDGWFLIQGKGWRSSFDGGVFTWVETGRILDHPSRLQHFLIVLILLIALTLFALSVVDRQPWPLLMYSGLMLVTTIGAAGYYHSKARFLIPAFALLLPVADALAGARRSRRYAVLILLTLVSAYYGGYLMLVWTWSP</sequence>
<name>A0A1C5HYT2_9ACTN</name>
<dbReference type="Proteomes" id="UP000198210">
    <property type="component" value="Chromosome I"/>
</dbReference>
<accession>A0A1C5HYT2</accession>
<feature type="transmembrane region" description="Helical" evidence="11">
    <location>
        <begin position="339"/>
        <end position="357"/>
    </location>
</feature>
<keyword evidence="8 11" id="KW-1133">Transmembrane helix</keyword>